<protein>
    <recommendedName>
        <fullName evidence="2">F-box associated beta-propeller type 3 domain-containing protein</fullName>
    </recommendedName>
</protein>
<dbReference type="InterPro" id="IPR017451">
    <property type="entry name" value="F-box-assoc_interact_dom"/>
</dbReference>
<proteinExistence type="predicted"/>
<keyword evidence="4" id="KW-1185">Reference proteome</keyword>
<evidence type="ECO:0000313" key="4">
    <source>
        <dbReference type="Proteomes" id="UP000230069"/>
    </source>
</evidence>
<sequence>MDMIAPCIRWVSIIWGYILRLFGQTKAADLPSDIVVDIFSRLPAELVFQCRDGSRMISTLTTSSSFIKMHLNRATSIIVLQYAVVFETLNFRKGIYESHVPLCFIDEENKKIVKRRLQVSFSCTFEDRWPLLLFQSCNGLLMFENRSVVVIWNPITQEHTIIDIPDSSYVCGFYFHEKTGDYKVVCVRKLKKSLKLIIISILTGSSKQTTWFSQPPHPKAPVILNGLLHWMVWGEPYGRTKCTTLKSSGSIFSFDVDSENIRTIARPTGKNDRPMLLDFVHLLKKEGFLCFCDVTSCTYIDIWILEDYEAEVWIKLQRISLDFLSSSNWKYTVYPLRALRMDKDELIVRWQNILYRYNLRQNIAKKVEMRGTEELPGYYMLLHTNSLVSPHTDNILSFDSPSGTK</sequence>
<name>A0A2G5CA59_AQUCA</name>
<dbReference type="Pfam" id="PF08268">
    <property type="entry name" value="FBA_3"/>
    <property type="match status" value="1"/>
</dbReference>
<dbReference type="InParanoid" id="A0A2G5CA59"/>
<dbReference type="AlphaFoldDB" id="A0A2G5CA59"/>
<evidence type="ECO:0000256" key="1">
    <source>
        <dbReference type="SAM" id="SignalP"/>
    </source>
</evidence>
<feature type="domain" description="F-box associated beta-propeller type 3" evidence="2">
    <location>
        <begin position="107"/>
        <end position="374"/>
    </location>
</feature>
<dbReference type="OrthoDB" id="689863at2759"/>
<dbReference type="InterPro" id="IPR036047">
    <property type="entry name" value="F-box-like_dom_sf"/>
</dbReference>
<dbReference type="STRING" id="218851.A0A2G5CA59"/>
<accession>A0A2G5CA59</accession>
<reference evidence="3 4" key="1">
    <citation type="submission" date="2017-09" db="EMBL/GenBank/DDBJ databases">
        <title>WGS assembly of Aquilegia coerulea Goldsmith.</title>
        <authorList>
            <person name="Hodges S."/>
            <person name="Kramer E."/>
            <person name="Nordborg M."/>
            <person name="Tomkins J."/>
            <person name="Borevitz J."/>
            <person name="Derieg N."/>
            <person name="Yan J."/>
            <person name="Mihaltcheva S."/>
            <person name="Hayes R.D."/>
            <person name="Rokhsar D."/>
        </authorList>
    </citation>
    <scope>NUCLEOTIDE SEQUENCE [LARGE SCALE GENOMIC DNA]</scope>
    <source>
        <strain evidence="4">cv. Goldsmith</strain>
    </source>
</reference>
<dbReference type="NCBIfam" id="TIGR01640">
    <property type="entry name" value="F_box_assoc_1"/>
    <property type="match status" value="1"/>
</dbReference>
<feature type="chain" id="PRO_5013666946" description="F-box associated beta-propeller type 3 domain-containing protein" evidence="1">
    <location>
        <begin position="28"/>
        <end position="405"/>
    </location>
</feature>
<evidence type="ECO:0000313" key="3">
    <source>
        <dbReference type="EMBL" id="PIA27747.1"/>
    </source>
</evidence>
<organism evidence="3 4">
    <name type="scientific">Aquilegia coerulea</name>
    <name type="common">Rocky mountain columbine</name>
    <dbReference type="NCBI Taxonomy" id="218851"/>
    <lineage>
        <taxon>Eukaryota</taxon>
        <taxon>Viridiplantae</taxon>
        <taxon>Streptophyta</taxon>
        <taxon>Embryophyta</taxon>
        <taxon>Tracheophyta</taxon>
        <taxon>Spermatophyta</taxon>
        <taxon>Magnoliopsida</taxon>
        <taxon>Ranunculales</taxon>
        <taxon>Ranunculaceae</taxon>
        <taxon>Thalictroideae</taxon>
        <taxon>Aquilegia</taxon>
    </lineage>
</organism>
<gene>
    <name evidence="3" type="ORF">AQUCO_07600121v1</name>
</gene>
<dbReference type="SUPFAM" id="SSF81383">
    <property type="entry name" value="F-box domain"/>
    <property type="match status" value="1"/>
</dbReference>
<evidence type="ECO:0000259" key="2">
    <source>
        <dbReference type="Pfam" id="PF08268"/>
    </source>
</evidence>
<dbReference type="InterPro" id="IPR050796">
    <property type="entry name" value="SCF_F-box_component"/>
</dbReference>
<dbReference type="PANTHER" id="PTHR31672:SF13">
    <property type="entry name" value="F-BOX PROTEIN CPR30-LIKE"/>
    <property type="match status" value="1"/>
</dbReference>
<keyword evidence="1" id="KW-0732">Signal</keyword>
<dbReference type="InterPro" id="IPR013187">
    <property type="entry name" value="F-box-assoc_dom_typ3"/>
</dbReference>
<feature type="signal peptide" evidence="1">
    <location>
        <begin position="1"/>
        <end position="27"/>
    </location>
</feature>
<dbReference type="EMBL" id="KZ305093">
    <property type="protein sequence ID" value="PIA27747.1"/>
    <property type="molecule type" value="Genomic_DNA"/>
</dbReference>
<dbReference type="Proteomes" id="UP000230069">
    <property type="component" value="Unassembled WGS sequence"/>
</dbReference>
<dbReference type="PANTHER" id="PTHR31672">
    <property type="entry name" value="BNACNNG10540D PROTEIN"/>
    <property type="match status" value="1"/>
</dbReference>